<dbReference type="InterPro" id="IPR032740">
    <property type="entry name" value="GxDLY"/>
</dbReference>
<dbReference type="Proteomes" id="UP000886842">
    <property type="component" value="Unassembled WGS sequence"/>
</dbReference>
<proteinExistence type="predicted"/>
<reference evidence="3" key="1">
    <citation type="submission" date="2020-10" db="EMBL/GenBank/DDBJ databases">
        <authorList>
            <person name="Gilroy R."/>
        </authorList>
    </citation>
    <scope>NUCLEOTIDE SEQUENCE</scope>
    <source>
        <strain evidence="3">ChiGjej1B1-24693</strain>
    </source>
</reference>
<dbReference type="InterPro" id="IPR036514">
    <property type="entry name" value="SGNH_hydro_sf"/>
</dbReference>
<keyword evidence="3" id="KW-0378">Hydrolase</keyword>
<evidence type="ECO:0000313" key="3">
    <source>
        <dbReference type="EMBL" id="HIT76516.1"/>
    </source>
</evidence>
<dbReference type="InterPro" id="IPR013830">
    <property type="entry name" value="SGNH_hydro"/>
</dbReference>
<evidence type="ECO:0000259" key="2">
    <source>
        <dbReference type="Pfam" id="PF14607"/>
    </source>
</evidence>
<dbReference type="Pfam" id="PF14606">
    <property type="entry name" value="Lipase_GDSL_3"/>
    <property type="match status" value="1"/>
</dbReference>
<protein>
    <submittedName>
        <fullName evidence="3">SGNH/GDSL hydrolase family protein</fullName>
    </submittedName>
</protein>
<organism evidence="3 4">
    <name type="scientific">Candidatus Avipropionibacterium avicola</name>
    <dbReference type="NCBI Taxonomy" id="2840701"/>
    <lineage>
        <taxon>Bacteria</taxon>
        <taxon>Bacillati</taxon>
        <taxon>Actinomycetota</taxon>
        <taxon>Actinomycetes</taxon>
        <taxon>Propionibacteriales</taxon>
        <taxon>Propionibacteriaceae</taxon>
        <taxon>Propionibacteriaceae incertae sedis</taxon>
        <taxon>Candidatus Avipropionibacterium</taxon>
    </lineage>
</organism>
<sequence length="364" mass="38941">MRIDGGDVAGIRWWAPDEAPLRLSGFAWYEQDRALRRLPKSSSGAVPEAVDALAEATTGGQVSLRTDARRLLVAARMAGPARMDHMPPTGQSGFDCYIGEPGALTHAGVARFEPDRTDYVATVLDLPEAEPDRVREVVVNFPLYQGVQEVAIGIPEDAQVAAPTPYVRPGQIILYGTSVTQGGCASRPGMVHSNILGRALQMPVVNLGFSGNGRGEPEVAEVIATAPDPALFILDYEGNSGGAEALARTLPEFIAILRAAHPDVPILVLTRVRYAREGAFATITERRLACRAVAREVVTSLQAQGDEQLHLFECGDLIPEAVVDECSVDGAHLTDLGFWFMADGLLPVVRALVAGSDQSPTEIR</sequence>
<dbReference type="Gene3D" id="2.60.120.260">
    <property type="entry name" value="Galactose-binding domain-like"/>
    <property type="match status" value="1"/>
</dbReference>
<dbReference type="Gene3D" id="3.40.50.1110">
    <property type="entry name" value="SGNH hydrolase"/>
    <property type="match status" value="1"/>
</dbReference>
<evidence type="ECO:0000259" key="1">
    <source>
        <dbReference type="Pfam" id="PF14606"/>
    </source>
</evidence>
<dbReference type="SUPFAM" id="SSF52266">
    <property type="entry name" value="SGNH hydrolase"/>
    <property type="match status" value="1"/>
</dbReference>
<feature type="domain" description="SGNH hydrolase-type esterase N-terminal" evidence="2">
    <location>
        <begin position="11"/>
        <end position="160"/>
    </location>
</feature>
<dbReference type="EMBL" id="DVLP01000383">
    <property type="protein sequence ID" value="HIT76516.1"/>
    <property type="molecule type" value="Genomic_DNA"/>
</dbReference>
<feature type="domain" description="SGNH hydrolase-type esterase" evidence="1">
    <location>
        <begin position="171"/>
        <end position="350"/>
    </location>
</feature>
<accession>A0A9D1KNG8</accession>
<name>A0A9D1KNG8_9ACTN</name>
<dbReference type="Pfam" id="PF14607">
    <property type="entry name" value="GxDLY"/>
    <property type="match status" value="1"/>
</dbReference>
<gene>
    <name evidence="3" type="ORF">IAA98_13100</name>
</gene>
<dbReference type="AlphaFoldDB" id="A0A9D1KNG8"/>
<comment type="caution">
    <text evidence="3">The sequence shown here is derived from an EMBL/GenBank/DDBJ whole genome shotgun (WGS) entry which is preliminary data.</text>
</comment>
<evidence type="ECO:0000313" key="4">
    <source>
        <dbReference type="Proteomes" id="UP000886842"/>
    </source>
</evidence>
<dbReference type="GO" id="GO:0016787">
    <property type="term" value="F:hydrolase activity"/>
    <property type="evidence" value="ECO:0007669"/>
    <property type="project" value="UniProtKB-KW"/>
</dbReference>
<reference evidence="3" key="2">
    <citation type="journal article" date="2021" name="PeerJ">
        <title>Extensive microbial diversity within the chicken gut microbiome revealed by metagenomics and culture.</title>
        <authorList>
            <person name="Gilroy R."/>
            <person name="Ravi A."/>
            <person name="Getino M."/>
            <person name="Pursley I."/>
            <person name="Horton D.L."/>
            <person name="Alikhan N.F."/>
            <person name="Baker D."/>
            <person name="Gharbi K."/>
            <person name="Hall N."/>
            <person name="Watson M."/>
            <person name="Adriaenssens E.M."/>
            <person name="Foster-Nyarko E."/>
            <person name="Jarju S."/>
            <person name="Secka A."/>
            <person name="Antonio M."/>
            <person name="Oren A."/>
            <person name="Chaudhuri R.R."/>
            <person name="La Ragione R."/>
            <person name="Hildebrand F."/>
            <person name="Pallen M.J."/>
        </authorList>
    </citation>
    <scope>NUCLEOTIDE SEQUENCE</scope>
    <source>
        <strain evidence="3">ChiGjej1B1-24693</strain>
    </source>
</reference>